<dbReference type="EnsemblMetazoa" id="G29420.3">
    <property type="protein sequence ID" value="G29420.3:cds"/>
    <property type="gene ID" value="G29420"/>
</dbReference>
<dbReference type="Proteomes" id="UP000005408">
    <property type="component" value="Unassembled WGS sequence"/>
</dbReference>
<accession>A0A8W8LS09</accession>
<keyword evidence="2" id="KW-1185">Reference proteome</keyword>
<dbReference type="AlphaFoldDB" id="A0A8W8LS09"/>
<protein>
    <submittedName>
        <fullName evidence="1">Uncharacterized protein</fullName>
    </submittedName>
</protein>
<name>A0A8W8LS09_MAGGI</name>
<reference evidence="1" key="1">
    <citation type="submission" date="2022-08" db="UniProtKB">
        <authorList>
            <consortium name="EnsemblMetazoa"/>
        </authorList>
    </citation>
    <scope>IDENTIFICATION</scope>
    <source>
        <strain evidence="1">05x7-T-G4-1.051#20</strain>
    </source>
</reference>
<evidence type="ECO:0000313" key="2">
    <source>
        <dbReference type="Proteomes" id="UP000005408"/>
    </source>
</evidence>
<sequence length="160" mass="18658">MAYSYRVQCYPLIKWKEALSRNPQVSARTFEKKMFGVKQDKWMSIVSLKSSQLKHLSFVVETLNLLEKVCISISSTSRKSHAGREFRSLTNTVDFIISRLLELLQVPPNTQTDNQMNRLQNILSKKIKMMVLLSVYLQRIHSKKDTTKTPPTVRYQTVYN</sequence>
<organism evidence="1 2">
    <name type="scientific">Magallana gigas</name>
    <name type="common">Pacific oyster</name>
    <name type="synonym">Crassostrea gigas</name>
    <dbReference type="NCBI Taxonomy" id="29159"/>
    <lineage>
        <taxon>Eukaryota</taxon>
        <taxon>Metazoa</taxon>
        <taxon>Spiralia</taxon>
        <taxon>Lophotrochozoa</taxon>
        <taxon>Mollusca</taxon>
        <taxon>Bivalvia</taxon>
        <taxon>Autobranchia</taxon>
        <taxon>Pteriomorphia</taxon>
        <taxon>Ostreida</taxon>
        <taxon>Ostreoidea</taxon>
        <taxon>Ostreidae</taxon>
        <taxon>Magallana</taxon>
    </lineage>
</organism>
<proteinExistence type="predicted"/>
<evidence type="ECO:0000313" key="1">
    <source>
        <dbReference type="EnsemblMetazoa" id="G29420.3:cds"/>
    </source>
</evidence>